<dbReference type="Proteomes" id="UP000182858">
    <property type="component" value="Chromosome I"/>
</dbReference>
<dbReference type="AlphaFoldDB" id="A0A5C5QNG7"/>
<proteinExistence type="predicted"/>
<dbReference type="EMBL" id="VFET01000002">
    <property type="protein sequence ID" value="TWS06809.1"/>
    <property type="molecule type" value="Genomic_DNA"/>
</dbReference>
<dbReference type="OrthoDB" id="6937788at2"/>
<dbReference type="InterPro" id="IPR049810">
    <property type="entry name" value="S6_alt_immun-like"/>
</dbReference>
<evidence type="ECO:0000313" key="1">
    <source>
        <dbReference type="EMBL" id="SDF81237.1"/>
    </source>
</evidence>
<sequence length="79" mass="8758">MFLWISGFLPGDNEDDSLKFEMDVPHEFEQGVLDVLGWSDLHSSPDGDWLLSPVQVQQIASIVGEPLPMDLDLFIGVTA</sequence>
<dbReference type="EMBL" id="LT629689">
    <property type="protein sequence ID" value="SDF81237.1"/>
    <property type="molecule type" value="Genomic_DNA"/>
</dbReference>
<accession>A0A5C5QNG7</accession>
<name>A0A5C5QNG7_9PSED</name>
<reference evidence="2 4" key="2">
    <citation type="submission" date="2019-06" db="EMBL/GenBank/DDBJ databases">
        <title>Pseudomonas bimorpha sp. nov. isolated from bovine raw milk and skim milk concentrate.</title>
        <authorList>
            <person name="Hofmann K."/>
            <person name="Huptas C."/>
            <person name="Doll E."/>
            <person name="Scherer S."/>
            <person name="Wenning M."/>
        </authorList>
    </citation>
    <scope>NUCLEOTIDE SEQUENCE [LARGE SCALE GENOMIC DNA]</scope>
    <source>
        <strain evidence="2 4">DSM 17835</strain>
    </source>
</reference>
<dbReference type="GeneID" id="78555431"/>
<dbReference type="RefSeq" id="WP_010563341.1">
    <property type="nucleotide sequence ID" value="NZ_LT629689.1"/>
</dbReference>
<keyword evidence="3" id="KW-1185">Reference proteome</keyword>
<gene>
    <name evidence="2" type="ORF">FIV36_02540</name>
    <name evidence="1" type="ORF">SAMN05216591_4050</name>
</gene>
<dbReference type="Proteomes" id="UP000317951">
    <property type="component" value="Unassembled WGS sequence"/>
</dbReference>
<evidence type="ECO:0000313" key="4">
    <source>
        <dbReference type="Proteomes" id="UP000317951"/>
    </source>
</evidence>
<protein>
    <submittedName>
        <fullName evidence="2">Uncharacterized protein</fullName>
    </submittedName>
</protein>
<evidence type="ECO:0000313" key="2">
    <source>
        <dbReference type="EMBL" id="TWS06809.1"/>
    </source>
</evidence>
<dbReference type="NCBIfam" id="NF040643">
    <property type="entry name" value="S6_alt_immun"/>
    <property type="match status" value="1"/>
</dbReference>
<organism evidence="2 4">
    <name type="scientific">Pseudomonas extremaustralis</name>
    <dbReference type="NCBI Taxonomy" id="359110"/>
    <lineage>
        <taxon>Bacteria</taxon>
        <taxon>Pseudomonadati</taxon>
        <taxon>Pseudomonadota</taxon>
        <taxon>Gammaproteobacteria</taxon>
        <taxon>Pseudomonadales</taxon>
        <taxon>Pseudomonadaceae</taxon>
        <taxon>Pseudomonas</taxon>
    </lineage>
</organism>
<evidence type="ECO:0000313" key="3">
    <source>
        <dbReference type="Proteomes" id="UP000182858"/>
    </source>
</evidence>
<reference evidence="1 3" key="1">
    <citation type="submission" date="2016-10" db="EMBL/GenBank/DDBJ databases">
        <authorList>
            <person name="Varghese N."/>
            <person name="Submissions S."/>
        </authorList>
    </citation>
    <scope>NUCLEOTIDE SEQUENCE [LARGE SCALE GENOMIC DNA]</scope>
    <source>
        <strain evidence="1 3">DSM 17835</strain>
    </source>
</reference>